<dbReference type="CDD" id="cd02149">
    <property type="entry name" value="NfsB-like"/>
    <property type="match status" value="1"/>
</dbReference>
<name>A0A2I2M7Y6_9FLAO</name>
<evidence type="ECO:0000256" key="1">
    <source>
        <dbReference type="ARBA" id="ARBA00001917"/>
    </source>
</evidence>
<reference evidence="8 9" key="1">
    <citation type="submission" date="2017-11" db="EMBL/GenBank/DDBJ databases">
        <authorList>
            <person name="Duchaud E."/>
        </authorList>
    </citation>
    <scope>NUCLEOTIDE SEQUENCE [LARGE SCALE GENOMIC DNA]</scope>
    <source>
        <strain evidence="8 9">TNO010</strain>
    </source>
</reference>
<evidence type="ECO:0000256" key="3">
    <source>
        <dbReference type="ARBA" id="ARBA00022630"/>
    </source>
</evidence>
<dbReference type="EMBL" id="OENE01000015">
    <property type="protein sequence ID" value="SOU88652.1"/>
    <property type="molecule type" value="Genomic_DNA"/>
</dbReference>
<sequence>MNSIENLKWRYAVKKFDENKTLSNTQITTLKEAFNLTATSFGLQPLKMLVIQNKEIQQKLVAHSWNQPQIAQASHVLVLCIPKKYEVSEVEAYFSLVKKVRNTPDEILAPFKKMLTDTISSKTQEELTIWNKNQAYIALGNLMTVAANQQIDSCPMEGFIPKKYDEILGLDKHNLTSVLVLPVGFRAEDDYMKDLKKVRKNTAEVIIEM</sequence>
<evidence type="ECO:0000256" key="6">
    <source>
        <dbReference type="ARBA" id="ARBA00023002"/>
    </source>
</evidence>
<evidence type="ECO:0000313" key="9">
    <source>
        <dbReference type="Proteomes" id="UP000490060"/>
    </source>
</evidence>
<accession>A0A2I2M7Y6</accession>
<dbReference type="PANTHER" id="PTHR43673">
    <property type="entry name" value="NAD(P)H NITROREDUCTASE YDGI-RELATED"/>
    <property type="match status" value="1"/>
</dbReference>
<dbReference type="Pfam" id="PF00881">
    <property type="entry name" value="Nitroreductase"/>
    <property type="match status" value="1"/>
</dbReference>
<protein>
    <submittedName>
        <fullName evidence="8">NAD(P)H-dependent oxidoreductase</fullName>
    </submittedName>
</protein>
<dbReference type="InterPro" id="IPR000415">
    <property type="entry name" value="Nitroreductase-like"/>
</dbReference>
<keyword evidence="4" id="KW-0288">FMN</keyword>
<evidence type="ECO:0000256" key="5">
    <source>
        <dbReference type="ARBA" id="ARBA00022857"/>
    </source>
</evidence>
<evidence type="ECO:0000313" key="8">
    <source>
        <dbReference type="EMBL" id="SOU88652.1"/>
    </source>
</evidence>
<keyword evidence="3" id="KW-0285">Flavoprotein</keyword>
<keyword evidence="5" id="KW-0521">NADP</keyword>
<proteinExistence type="inferred from homology"/>
<dbReference type="InterPro" id="IPR033878">
    <property type="entry name" value="NfsB-like"/>
</dbReference>
<evidence type="ECO:0000256" key="4">
    <source>
        <dbReference type="ARBA" id="ARBA00022643"/>
    </source>
</evidence>
<evidence type="ECO:0000256" key="2">
    <source>
        <dbReference type="ARBA" id="ARBA00007118"/>
    </source>
</evidence>
<keyword evidence="6" id="KW-0560">Oxidoreductase</keyword>
<dbReference type="InterPro" id="IPR029479">
    <property type="entry name" value="Nitroreductase"/>
</dbReference>
<dbReference type="SUPFAM" id="SSF55469">
    <property type="entry name" value="FMN-dependent nitroreductase-like"/>
    <property type="match status" value="1"/>
</dbReference>
<comment type="similarity">
    <text evidence="2">Belongs to the nitroreductase family.</text>
</comment>
<dbReference type="Gene3D" id="3.40.109.10">
    <property type="entry name" value="NADH Oxidase"/>
    <property type="match status" value="1"/>
</dbReference>
<feature type="domain" description="Nitroreductase" evidence="7">
    <location>
        <begin position="7"/>
        <end position="184"/>
    </location>
</feature>
<dbReference type="PANTHER" id="PTHR43673:SF2">
    <property type="entry name" value="NITROREDUCTASE"/>
    <property type="match status" value="1"/>
</dbReference>
<organism evidence="8 9">
    <name type="scientific">Tenacibaculum finnmarkense genomovar ulcerans</name>
    <dbReference type="NCBI Taxonomy" id="2781388"/>
    <lineage>
        <taxon>Bacteria</taxon>
        <taxon>Pseudomonadati</taxon>
        <taxon>Bacteroidota</taxon>
        <taxon>Flavobacteriia</taxon>
        <taxon>Flavobacteriales</taxon>
        <taxon>Flavobacteriaceae</taxon>
        <taxon>Tenacibaculum</taxon>
        <taxon>Tenacibaculum finnmarkense</taxon>
    </lineage>
</organism>
<comment type="cofactor">
    <cofactor evidence="1">
        <name>FMN</name>
        <dbReference type="ChEBI" id="CHEBI:58210"/>
    </cofactor>
</comment>
<dbReference type="AlphaFoldDB" id="A0A2I2M7Y6"/>
<dbReference type="Proteomes" id="UP000490060">
    <property type="component" value="Unassembled WGS sequence"/>
</dbReference>
<gene>
    <name evidence="8" type="ORF">TNO010_220091</name>
</gene>
<dbReference type="GO" id="GO:0016491">
    <property type="term" value="F:oxidoreductase activity"/>
    <property type="evidence" value="ECO:0007669"/>
    <property type="project" value="UniProtKB-KW"/>
</dbReference>
<dbReference type="RefSeq" id="WP_172505258.1">
    <property type="nucleotide sequence ID" value="NZ_OENE01000015.1"/>
</dbReference>
<evidence type="ECO:0000259" key="7">
    <source>
        <dbReference type="Pfam" id="PF00881"/>
    </source>
</evidence>